<dbReference type="Proteomes" id="UP000719942">
    <property type="component" value="Unassembled WGS sequence"/>
</dbReference>
<feature type="transmembrane region" description="Helical" evidence="7">
    <location>
        <begin position="122"/>
        <end position="145"/>
    </location>
</feature>
<dbReference type="InterPro" id="IPR051258">
    <property type="entry name" value="Diverse_Substrate_Transporter"/>
</dbReference>
<evidence type="ECO:0000313" key="9">
    <source>
        <dbReference type="EMBL" id="MBW7573743.1"/>
    </source>
</evidence>
<feature type="transmembrane region" description="Helical" evidence="7">
    <location>
        <begin position="97"/>
        <end position="115"/>
    </location>
</feature>
<reference evidence="9 10" key="1">
    <citation type="submission" date="2021-03" db="EMBL/GenBank/DDBJ databases">
        <title>Caproiciproducens sp. nov. isolated from feces of cow.</title>
        <authorList>
            <person name="Choi J.-Y."/>
        </authorList>
    </citation>
    <scope>NUCLEOTIDE SEQUENCE [LARGE SCALE GENOMIC DNA]</scope>
    <source>
        <strain evidence="9 10">AGMB10547</strain>
    </source>
</reference>
<feature type="transmembrane region" description="Helical" evidence="7">
    <location>
        <begin position="37"/>
        <end position="56"/>
    </location>
</feature>
<feature type="domain" description="EamA" evidence="8">
    <location>
        <begin position="148"/>
        <end position="280"/>
    </location>
</feature>
<feature type="transmembrane region" description="Helical" evidence="7">
    <location>
        <begin position="210"/>
        <end position="230"/>
    </location>
</feature>
<name>A0ABS7DRC8_9FIRM</name>
<keyword evidence="5 7" id="KW-1133">Transmembrane helix</keyword>
<evidence type="ECO:0000259" key="8">
    <source>
        <dbReference type="Pfam" id="PF00892"/>
    </source>
</evidence>
<gene>
    <name evidence="9" type="ORF">J5W02_13075</name>
</gene>
<dbReference type="InterPro" id="IPR000620">
    <property type="entry name" value="EamA_dom"/>
</dbReference>
<dbReference type="Pfam" id="PF00892">
    <property type="entry name" value="EamA"/>
    <property type="match status" value="2"/>
</dbReference>
<keyword evidence="4 7" id="KW-0812">Transmembrane</keyword>
<proteinExistence type="inferred from homology"/>
<keyword evidence="10" id="KW-1185">Reference proteome</keyword>
<evidence type="ECO:0000256" key="1">
    <source>
        <dbReference type="ARBA" id="ARBA00004651"/>
    </source>
</evidence>
<organism evidence="9 10">
    <name type="scientific">Caproiciproducens faecalis</name>
    <dbReference type="NCBI Taxonomy" id="2820301"/>
    <lineage>
        <taxon>Bacteria</taxon>
        <taxon>Bacillati</taxon>
        <taxon>Bacillota</taxon>
        <taxon>Clostridia</taxon>
        <taxon>Eubacteriales</taxon>
        <taxon>Acutalibacteraceae</taxon>
        <taxon>Caproiciproducens</taxon>
    </lineage>
</organism>
<feature type="transmembrane region" description="Helical" evidence="7">
    <location>
        <begin position="151"/>
        <end position="171"/>
    </location>
</feature>
<dbReference type="PANTHER" id="PTHR42920">
    <property type="entry name" value="OS03G0707200 PROTEIN-RELATED"/>
    <property type="match status" value="1"/>
</dbReference>
<comment type="subcellular location">
    <subcellularLocation>
        <location evidence="1">Cell membrane</location>
        <topology evidence="1">Multi-pass membrane protein</topology>
    </subcellularLocation>
</comment>
<evidence type="ECO:0000256" key="2">
    <source>
        <dbReference type="ARBA" id="ARBA00007362"/>
    </source>
</evidence>
<sequence length="303" mass="33013">MKFKNPALSADLGLVFVTIIWGSAFVVVKNATSTVPASYIIAIRFAIAVFLMSIFFFKRLRKIDAHCIKSGAILGVLLFVSYYLQTIGVKYTTAGNNAFLTAIYVVVVPFLYWLLRSQKPDLYNIAAALICIVGIGLLSLHAGFTMNIGDILSLLCGVGFASQIVATSILTEKNDPILLSYTQFVVTGSISLVVALCTETFPARLGTDSVLSLLYIGVFSTLIALVLQTVCQKYSPPARASLIMSLESLFGSIFGIIFLHEALTPKIFVGSLLILLSILISETKPSFFRLSQKKTQLQEDILK</sequence>
<evidence type="ECO:0000256" key="7">
    <source>
        <dbReference type="SAM" id="Phobius"/>
    </source>
</evidence>
<accession>A0ABS7DRC8</accession>
<feature type="transmembrane region" description="Helical" evidence="7">
    <location>
        <begin position="266"/>
        <end position="283"/>
    </location>
</feature>
<dbReference type="PANTHER" id="PTHR42920:SF5">
    <property type="entry name" value="EAMA DOMAIN-CONTAINING PROTEIN"/>
    <property type="match status" value="1"/>
</dbReference>
<comment type="similarity">
    <text evidence="2">Belongs to the EamA transporter family.</text>
</comment>
<comment type="caution">
    <text evidence="9">The sequence shown here is derived from an EMBL/GenBank/DDBJ whole genome shotgun (WGS) entry which is preliminary data.</text>
</comment>
<keyword evidence="3" id="KW-1003">Cell membrane</keyword>
<feature type="transmembrane region" description="Helical" evidence="7">
    <location>
        <begin position="242"/>
        <end position="260"/>
    </location>
</feature>
<feature type="domain" description="EamA" evidence="8">
    <location>
        <begin position="9"/>
        <end position="139"/>
    </location>
</feature>
<dbReference type="InterPro" id="IPR037185">
    <property type="entry name" value="EmrE-like"/>
</dbReference>
<dbReference type="EMBL" id="JAGFNZ010000005">
    <property type="protein sequence ID" value="MBW7573743.1"/>
    <property type="molecule type" value="Genomic_DNA"/>
</dbReference>
<dbReference type="SUPFAM" id="SSF103481">
    <property type="entry name" value="Multidrug resistance efflux transporter EmrE"/>
    <property type="match status" value="2"/>
</dbReference>
<evidence type="ECO:0000256" key="4">
    <source>
        <dbReference type="ARBA" id="ARBA00022692"/>
    </source>
</evidence>
<protein>
    <submittedName>
        <fullName evidence="9">EamA family transporter</fullName>
    </submittedName>
</protein>
<evidence type="ECO:0000256" key="3">
    <source>
        <dbReference type="ARBA" id="ARBA00022475"/>
    </source>
</evidence>
<keyword evidence="6 7" id="KW-0472">Membrane</keyword>
<evidence type="ECO:0000256" key="6">
    <source>
        <dbReference type="ARBA" id="ARBA00023136"/>
    </source>
</evidence>
<dbReference type="RefSeq" id="WP_219966135.1">
    <property type="nucleotide sequence ID" value="NZ_JAGFNZ010000005.1"/>
</dbReference>
<feature type="transmembrane region" description="Helical" evidence="7">
    <location>
        <begin position="12"/>
        <end position="31"/>
    </location>
</feature>
<feature type="transmembrane region" description="Helical" evidence="7">
    <location>
        <begin position="178"/>
        <end position="198"/>
    </location>
</feature>
<feature type="transmembrane region" description="Helical" evidence="7">
    <location>
        <begin position="68"/>
        <end position="85"/>
    </location>
</feature>
<evidence type="ECO:0000313" key="10">
    <source>
        <dbReference type="Proteomes" id="UP000719942"/>
    </source>
</evidence>
<evidence type="ECO:0000256" key="5">
    <source>
        <dbReference type="ARBA" id="ARBA00022989"/>
    </source>
</evidence>